<evidence type="ECO:0000259" key="6">
    <source>
        <dbReference type="PROSITE" id="PS51296"/>
    </source>
</evidence>
<keyword evidence="1" id="KW-0001">2Fe-2S</keyword>
<protein>
    <submittedName>
        <fullName evidence="7">Glycine/D-amino acid oxidase-like deaminating enzyme/nitrite reductase/ring-hydroxylating ferredoxin subunit</fullName>
    </submittedName>
</protein>
<dbReference type="GO" id="GO:0051537">
    <property type="term" value="F:2 iron, 2 sulfur cluster binding"/>
    <property type="evidence" value="ECO:0007669"/>
    <property type="project" value="UniProtKB-KW"/>
</dbReference>
<evidence type="ECO:0000256" key="2">
    <source>
        <dbReference type="ARBA" id="ARBA00022723"/>
    </source>
</evidence>
<keyword evidence="5" id="KW-1015">Disulfide bond</keyword>
<dbReference type="AlphaFoldDB" id="A0A7X0HKN1"/>
<keyword evidence="4" id="KW-0411">Iron-sulfur</keyword>
<dbReference type="Proteomes" id="UP000540423">
    <property type="component" value="Unassembled WGS sequence"/>
</dbReference>
<dbReference type="Gene3D" id="2.102.10.10">
    <property type="entry name" value="Rieske [2Fe-2S] iron-sulphur domain"/>
    <property type="match status" value="1"/>
</dbReference>
<dbReference type="GO" id="GO:0016705">
    <property type="term" value="F:oxidoreductase activity, acting on paired donors, with incorporation or reduction of molecular oxygen"/>
    <property type="evidence" value="ECO:0007669"/>
    <property type="project" value="UniProtKB-ARBA"/>
</dbReference>
<sequence length="548" mass="58576">MTSGSSAPWGSYWMEYPDGVQHSEHPGPPHADLDADTVVDVAVVGGGIAGVCAAWELARAGRSVLLLEADRIASGVTGHTTAKLSALHGLAYQRVRSTRGADAARLYARSQQDAVDRVESVCQELGIDCDFERVPAYTYSETGEQARAVVAEAEAAREAGLVATYVTETGLPFPVTGAVRVEDQAQFHPRKYLLALVADLRRRGGRIVEGARVTGLHEGEPCRLTVAGGGQEQADREVRAREVVVATHYPVFDRSLLFTRLKPHRELVVAGTIPAEDDPRGMFLTPENSTRSVRTAPYDGARRLLIVTGEKFTPGEGDVGERYARLERWTSERFPGVRFTHRWAAQDNEPTDGVPFVGRLRPGARHSWVAAGFNGWGMSAGVMAGRLLAARITAQAAGDAGDGEPDEALEWAELYDPVRLAPLREAPALLRTAGAAAGHFVGDRLTSHGGVRDIPPGGGAVVRDGMRHVAVHRDDTGALHAVSARCTHLGCLVGFNDAERTWECPCHGSRFGVDGEVLQGPAVHPLECVQKFGEAESGTGTGTEGTAE</sequence>
<dbReference type="InterPro" id="IPR005805">
    <property type="entry name" value="Rieske_Fe-S_prot_C"/>
</dbReference>
<dbReference type="EMBL" id="JACHEM010000011">
    <property type="protein sequence ID" value="MBB6437918.1"/>
    <property type="molecule type" value="Genomic_DNA"/>
</dbReference>
<dbReference type="InterPro" id="IPR036922">
    <property type="entry name" value="Rieske_2Fe-2S_sf"/>
</dbReference>
<evidence type="ECO:0000256" key="5">
    <source>
        <dbReference type="ARBA" id="ARBA00023157"/>
    </source>
</evidence>
<proteinExistence type="predicted"/>
<dbReference type="Gene3D" id="3.50.50.60">
    <property type="entry name" value="FAD/NAD(P)-binding domain"/>
    <property type="match status" value="1"/>
</dbReference>
<dbReference type="PANTHER" id="PTHR13847:SF274">
    <property type="entry name" value="RIESKE 2FE-2S IRON-SULFUR PROTEIN YHFW-RELATED"/>
    <property type="match status" value="1"/>
</dbReference>
<evidence type="ECO:0000256" key="1">
    <source>
        <dbReference type="ARBA" id="ARBA00022714"/>
    </source>
</evidence>
<organism evidence="7 8">
    <name type="scientific">Streptomyces candidus</name>
    <dbReference type="NCBI Taxonomy" id="67283"/>
    <lineage>
        <taxon>Bacteria</taxon>
        <taxon>Bacillati</taxon>
        <taxon>Actinomycetota</taxon>
        <taxon>Actinomycetes</taxon>
        <taxon>Kitasatosporales</taxon>
        <taxon>Streptomycetaceae</taxon>
        <taxon>Streptomyces</taxon>
    </lineage>
</organism>
<dbReference type="InterPro" id="IPR006076">
    <property type="entry name" value="FAD-dep_OxRdtase"/>
</dbReference>
<feature type="domain" description="Rieske" evidence="6">
    <location>
        <begin position="446"/>
        <end position="529"/>
    </location>
</feature>
<reference evidence="7 8" key="1">
    <citation type="submission" date="2020-08" db="EMBL/GenBank/DDBJ databases">
        <title>Genomic Encyclopedia of Type Strains, Phase IV (KMG-IV): sequencing the most valuable type-strain genomes for metagenomic binning, comparative biology and taxonomic classification.</title>
        <authorList>
            <person name="Goeker M."/>
        </authorList>
    </citation>
    <scope>NUCLEOTIDE SEQUENCE [LARGE SCALE GENOMIC DNA]</scope>
    <source>
        <strain evidence="7 8">DSM 40141</strain>
    </source>
</reference>
<dbReference type="RefSeq" id="WP_229923597.1">
    <property type="nucleotide sequence ID" value="NZ_BNBN01000009.1"/>
</dbReference>
<dbReference type="InterPro" id="IPR017941">
    <property type="entry name" value="Rieske_2Fe-2S"/>
</dbReference>
<comment type="caution">
    <text evidence="7">The sequence shown here is derived from an EMBL/GenBank/DDBJ whole genome shotgun (WGS) entry which is preliminary data.</text>
</comment>
<dbReference type="Pfam" id="PF00355">
    <property type="entry name" value="Rieske"/>
    <property type="match status" value="1"/>
</dbReference>
<dbReference type="SUPFAM" id="SSF50022">
    <property type="entry name" value="ISP domain"/>
    <property type="match status" value="1"/>
</dbReference>
<dbReference type="Pfam" id="PF01266">
    <property type="entry name" value="DAO"/>
    <property type="match status" value="1"/>
</dbReference>
<name>A0A7X0HKN1_9ACTN</name>
<dbReference type="InterPro" id="IPR036188">
    <property type="entry name" value="FAD/NAD-bd_sf"/>
</dbReference>
<keyword evidence="3" id="KW-0408">Iron</keyword>
<dbReference type="GO" id="GO:0046872">
    <property type="term" value="F:metal ion binding"/>
    <property type="evidence" value="ECO:0007669"/>
    <property type="project" value="UniProtKB-KW"/>
</dbReference>
<accession>A0A7X0HKN1</accession>
<keyword evidence="8" id="KW-1185">Reference proteome</keyword>
<evidence type="ECO:0000313" key="8">
    <source>
        <dbReference type="Proteomes" id="UP000540423"/>
    </source>
</evidence>
<evidence type="ECO:0000256" key="3">
    <source>
        <dbReference type="ARBA" id="ARBA00023004"/>
    </source>
</evidence>
<dbReference type="GO" id="GO:0004497">
    <property type="term" value="F:monooxygenase activity"/>
    <property type="evidence" value="ECO:0007669"/>
    <property type="project" value="UniProtKB-ARBA"/>
</dbReference>
<dbReference type="PROSITE" id="PS51296">
    <property type="entry name" value="RIESKE"/>
    <property type="match status" value="1"/>
</dbReference>
<dbReference type="PANTHER" id="PTHR13847">
    <property type="entry name" value="SARCOSINE DEHYDROGENASE-RELATED"/>
    <property type="match status" value="1"/>
</dbReference>
<evidence type="ECO:0000256" key="4">
    <source>
        <dbReference type="ARBA" id="ARBA00023014"/>
    </source>
</evidence>
<dbReference type="GO" id="GO:0005737">
    <property type="term" value="C:cytoplasm"/>
    <property type="evidence" value="ECO:0007669"/>
    <property type="project" value="TreeGrafter"/>
</dbReference>
<dbReference type="SUPFAM" id="SSF51905">
    <property type="entry name" value="FAD/NAD(P)-binding domain"/>
    <property type="match status" value="1"/>
</dbReference>
<dbReference type="GO" id="GO:0016020">
    <property type="term" value="C:membrane"/>
    <property type="evidence" value="ECO:0007669"/>
    <property type="project" value="InterPro"/>
</dbReference>
<evidence type="ECO:0000313" key="7">
    <source>
        <dbReference type="EMBL" id="MBB6437918.1"/>
    </source>
</evidence>
<keyword evidence="2" id="KW-0479">Metal-binding</keyword>
<dbReference type="Gene3D" id="3.30.9.10">
    <property type="entry name" value="D-Amino Acid Oxidase, subunit A, domain 2"/>
    <property type="match status" value="1"/>
</dbReference>
<gene>
    <name evidence="7" type="ORF">HNQ79_004422</name>
</gene>
<dbReference type="PRINTS" id="PR00162">
    <property type="entry name" value="RIESKE"/>
</dbReference>